<dbReference type="GO" id="GO:0004062">
    <property type="term" value="F:aryl sulfotransferase activity"/>
    <property type="evidence" value="ECO:0007669"/>
    <property type="project" value="InterPro"/>
</dbReference>
<gene>
    <name evidence="1" type="ORF">METZ01_LOCUS97803</name>
</gene>
<dbReference type="Pfam" id="PF05935">
    <property type="entry name" value="Arylsulfotrans"/>
    <property type="match status" value="1"/>
</dbReference>
<dbReference type="InterPro" id="IPR053143">
    <property type="entry name" value="Arylsulfate_ST"/>
</dbReference>
<dbReference type="PANTHER" id="PTHR35340">
    <property type="entry name" value="PQQ ENZYME REPEAT PROTEIN-RELATED"/>
    <property type="match status" value="1"/>
</dbReference>
<protein>
    <recommendedName>
        <fullName evidence="2">Arylsulfotransferase (ASST)</fullName>
    </recommendedName>
</protein>
<feature type="non-terminal residue" evidence="1">
    <location>
        <position position="369"/>
    </location>
</feature>
<reference evidence="1" key="1">
    <citation type="submission" date="2018-05" db="EMBL/GenBank/DDBJ databases">
        <authorList>
            <person name="Lanie J.A."/>
            <person name="Ng W.-L."/>
            <person name="Kazmierczak K.M."/>
            <person name="Andrzejewski T.M."/>
            <person name="Davidsen T.M."/>
            <person name="Wayne K.J."/>
            <person name="Tettelin H."/>
            <person name="Glass J.I."/>
            <person name="Rusch D."/>
            <person name="Podicherti R."/>
            <person name="Tsui H.-C.T."/>
            <person name="Winkler M.E."/>
        </authorList>
    </citation>
    <scope>NUCLEOTIDE SEQUENCE</scope>
</reference>
<evidence type="ECO:0008006" key="2">
    <source>
        <dbReference type="Google" id="ProtNLM"/>
    </source>
</evidence>
<sequence>MLKLHRTVFFIIIFFSLIYSEVFNGYTLYTPMGNNPVTYLINNNNAMIRSWPMPTSISSISYLLPDSSLLAPLRGPTNNWNAQGPMGGRLMRFDWNGNTLWDFTYLTMDYIPHHDIEPLPNGNVLVICHERKTQEESIAAGRTNINGEMWPDKIVEIQPTGPTSGQVVWEWHMWDHLIQDQNSSADNYGVIADHPQLLDINLGNVGGSGPGGNASGDWNHVNCVSYNPDRDEIVISSRHMNEFYVIDHSTTTEEAAGHAGGNSGKGGDFLYRWGNPQNYDRGNSQSQQLTAQHGVNWISPGFPGAGNFILFNNGGNNSNTSYVYEIVPPLDEDGNYVINDNQPFGPSSPIWSYSGGFHSPMQSGAFRLP</sequence>
<accession>A0A381VXB7</accession>
<dbReference type="AlphaFoldDB" id="A0A381VXB7"/>
<organism evidence="1">
    <name type="scientific">marine metagenome</name>
    <dbReference type="NCBI Taxonomy" id="408172"/>
    <lineage>
        <taxon>unclassified sequences</taxon>
        <taxon>metagenomes</taxon>
        <taxon>ecological metagenomes</taxon>
    </lineage>
</organism>
<proteinExistence type="predicted"/>
<name>A0A381VXB7_9ZZZZ</name>
<dbReference type="PANTHER" id="PTHR35340:SF5">
    <property type="entry name" value="ASST-DOMAIN-CONTAINING PROTEIN"/>
    <property type="match status" value="1"/>
</dbReference>
<dbReference type="InterPro" id="IPR010262">
    <property type="entry name" value="Arylsulfotransferase_bact"/>
</dbReference>
<dbReference type="EMBL" id="UINC01010072">
    <property type="protein sequence ID" value="SVA44949.1"/>
    <property type="molecule type" value="Genomic_DNA"/>
</dbReference>
<evidence type="ECO:0000313" key="1">
    <source>
        <dbReference type="EMBL" id="SVA44949.1"/>
    </source>
</evidence>